<name>A0A6A5XTL8_9PLEO</name>
<organism evidence="2 3">
    <name type="scientific">Aaosphaeria arxii CBS 175.79</name>
    <dbReference type="NCBI Taxonomy" id="1450172"/>
    <lineage>
        <taxon>Eukaryota</taxon>
        <taxon>Fungi</taxon>
        <taxon>Dikarya</taxon>
        <taxon>Ascomycota</taxon>
        <taxon>Pezizomycotina</taxon>
        <taxon>Dothideomycetes</taxon>
        <taxon>Pleosporomycetidae</taxon>
        <taxon>Pleosporales</taxon>
        <taxon>Pleosporales incertae sedis</taxon>
        <taxon>Aaosphaeria</taxon>
    </lineage>
</organism>
<dbReference type="EMBL" id="ML978069">
    <property type="protein sequence ID" value="KAF2016695.1"/>
    <property type="molecule type" value="Genomic_DNA"/>
</dbReference>
<evidence type="ECO:0000313" key="2">
    <source>
        <dbReference type="EMBL" id="KAF2016695.1"/>
    </source>
</evidence>
<accession>A0A6A5XTL8</accession>
<dbReference type="Pfam" id="PF25545">
    <property type="entry name" value="DUF7924"/>
    <property type="match status" value="1"/>
</dbReference>
<dbReference type="PANTHER" id="PTHR42470:SF2">
    <property type="match status" value="1"/>
</dbReference>
<sequence>MTDHELGISDASERLLETLLEKNQNPPDNSLFRDDVFNKHLQKLKGKTESRIIQDLSPLLVPSAEALNTLGANNLKGIVESVNEGWTNCFPITKPRPQPDSAFGYGTSAFTDQQLRNLRPALGDASFCSFFKATYYMHFPFLTKEVKTGTTGLDTADNQNLHSITIAVRAVVELFRLVGRHSELHREILGFTISHDDSSVRLYAHYPFIDAADGENVTIWRRTVDRFYLDGRTKWRSWTYVTNIYSLFYPKHLERICSAIDDISQPGMTLHRQINDDEPLETPEHASPASSSS</sequence>
<keyword evidence="3" id="KW-1185">Reference proteome</keyword>
<evidence type="ECO:0000313" key="3">
    <source>
        <dbReference type="Proteomes" id="UP000799778"/>
    </source>
</evidence>
<gene>
    <name evidence="2" type="ORF">BU24DRAFT_423065</name>
</gene>
<protein>
    <recommendedName>
        <fullName evidence="1">DUF7924 domain-containing protein</fullName>
    </recommendedName>
</protein>
<dbReference type="AlphaFoldDB" id="A0A6A5XTL8"/>
<dbReference type="RefSeq" id="XP_033385034.1">
    <property type="nucleotide sequence ID" value="XM_033528143.1"/>
</dbReference>
<proteinExistence type="predicted"/>
<dbReference type="GeneID" id="54285540"/>
<dbReference type="OrthoDB" id="5132737at2759"/>
<evidence type="ECO:0000259" key="1">
    <source>
        <dbReference type="Pfam" id="PF25545"/>
    </source>
</evidence>
<reference evidence="2" key="1">
    <citation type="journal article" date="2020" name="Stud. Mycol.">
        <title>101 Dothideomycetes genomes: a test case for predicting lifestyles and emergence of pathogens.</title>
        <authorList>
            <person name="Haridas S."/>
            <person name="Albert R."/>
            <person name="Binder M."/>
            <person name="Bloem J."/>
            <person name="Labutti K."/>
            <person name="Salamov A."/>
            <person name="Andreopoulos B."/>
            <person name="Baker S."/>
            <person name="Barry K."/>
            <person name="Bills G."/>
            <person name="Bluhm B."/>
            <person name="Cannon C."/>
            <person name="Castanera R."/>
            <person name="Culley D."/>
            <person name="Daum C."/>
            <person name="Ezra D."/>
            <person name="Gonzalez J."/>
            <person name="Henrissat B."/>
            <person name="Kuo A."/>
            <person name="Liang C."/>
            <person name="Lipzen A."/>
            <person name="Lutzoni F."/>
            <person name="Magnuson J."/>
            <person name="Mondo S."/>
            <person name="Nolan M."/>
            <person name="Ohm R."/>
            <person name="Pangilinan J."/>
            <person name="Park H.-J."/>
            <person name="Ramirez L."/>
            <person name="Alfaro M."/>
            <person name="Sun H."/>
            <person name="Tritt A."/>
            <person name="Yoshinaga Y."/>
            <person name="Zwiers L.-H."/>
            <person name="Turgeon B."/>
            <person name="Goodwin S."/>
            <person name="Spatafora J."/>
            <person name="Crous P."/>
            <person name="Grigoriev I."/>
        </authorList>
    </citation>
    <scope>NUCLEOTIDE SEQUENCE</scope>
    <source>
        <strain evidence="2">CBS 175.79</strain>
    </source>
</reference>
<dbReference type="InterPro" id="IPR057684">
    <property type="entry name" value="DUF7924"/>
</dbReference>
<dbReference type="PANTHER" id="PTHR42470">
    <property type="entry name" value="VAST DOMAIN-CONTAINING PROTEIN"/>
    <property type="match status" value="1"/>
</dbReference>
<dbReference type="Proteomes" id="UP000799778">
    <property type="component" value="Unassembled WGS sequence"/>
</dbReference>
<feature type="domain" description="DUF7924" evidence="1">
    <location>
        <begin position="37"/>
        <end position="260"/>
    </location>
</feature>